<feature type="region of interest" description="Disordered" evidence="6">
    <location>
        <begin position="1"/>
        <end position="31"/>
    </location>
</feature>
<evidence type="ECO:0000256" key="2">
    <source>
        <dbReference type="ARBA" id="ARBA00023155"/>
    </source>
</evidence>
<sequence length="186" mass="20404">MSPILRPSSVSSSSSSNSSSISTKPRKPPHIPFARRRLTAAQTDALVTVFQVKTHPSREERAVLAADLTMEMKAVNAWFQNKRRSLKKQSSMWTRASLPENRHVKPSPSSNPRTVTSQGFGISLDFIAASHELPYKEHHPRRYGGPLGAYSFVSSCGAIFACSGERPIICASRSFKDHAIVGVGVR</sequence>
<dbReference type="OrthoDB" id="6159439at2759"/>
<dbReference type="GO" id="GO:0000981">
    <property type="term" value="F:DNA-binding transcription factor activity, RNA polymerase II-specific"/>
    <property type="evidence" value="ECO:0007669"/>
    <property type="project" value="TreeGrafter"/>
</dbReference>
<proteinExistence type="predicted"/>
<dbReference type="PANTHER" id="PTHR24327:SF41">
    <property type="entry name" value="BRAIN-SPECIFIC HOMEOBOX PROTEIN"/>
    <property type="match status" value="1"/>
</dbReference>
<evidence type="ECO:0000256" key="5">
    <source>
        <dbReference type="RuleBase" id="RU000682"/>
    </source>
</evidence>
<keyword evidence="2 4" id="KW-0371">Homeobox</keyword>
<evidence type="ECO:0000313" key="9">
    <source>
        <dbReference type="Proteomes" id="UP000092993"/>
    </source>
</evidence>
<protein>
    <submittedName>
        <fullName evidence="8">Homeobox protein HD-9</fullName>
    </submittedName>
</protein>
<keyword evidence="3 4" id="KW-0539">Nucleus</keyword>
<dbReference type="SMART" id="SM00389">
    <property type="entry name" value="HOX"/>
    <property type="match status" value="1"/>
</dbReference>
<reference evidence="8 9" key="1">
    <citation type="submission" date="2016-03" db="EMBL/GenBank/DDBJ databases">
        <title>Whole genome sequencing of Grifola frondosa 9006-11.</title>
        <authorList>
            <person name="Min B."/>
            <person name="Park H."/>
            <person name="Kim J.-G."/>
            <person name="Cho H."/>
            <person name="Oh Y.-L."/>
            <person name="Kong W.-S."/>
            <person name="Choi I.-G."/>
        </authorList>
    </citation>
    <scope>NUCLEOTIDE SEQUENCE [LARGE SCALE GENOMIC DNA]</scope>
    <source>
        <strain evidence="8 9">9006-11</strain>
    </source>
</reference>
<feature type="domain" description="Homeobox" evidence="7">
    <location>
        <begin position="35"/>
        <end position="89"/>
    </location>
</feature>
<dbReference type="Gene3D" id="1.10.10.60">
    <property type="entry name" value="Homeodomain-like"/>
    <property type="match status" value="1"/>
</dbReference>
<dbReference type="InterPro" id="IPR009057">
    <property type="entry name" value="Homeodomain-like_sf"/>
</dbReference>
<evidence type="ECO:0000259" key="7">
    <source>
        <dbReference type="PROSITE" id="PS50071"/>
    </source>
</evidence>
<feature type="compositionally biased region" description="Low complexity" evidence="6">
    <location>
        <begin position="8"/>
        <end position="22"/>
    </location>
</feature>
<dbReference type="PROSITE" id="PS50071">
    <property type="entry name" value="HOMEOBOX_2"/>
    <property type="match status" value="1"/>
</dbReference>
<dbReference type="SUPFAM" id="SSF46689">
    <property type="entry name" value="Homeodomain-like"/>
    <property type="match status" value="1"/>
</dbReference>
<gene>
    <name evidence="8" type="primary">HD-9</name>
    <name evidence="8" type="ORF">A0H81_01227</name>
</gene>
<keyword evidence="9" id="KW-1185">Reference proteome</keyword>
<dbReference type="Proteomes" id="UP000092993">
    <property type="component" value="Unassembled WGS sequence"/>
</dbReference>
<comment type="subcellular location">
    <subcellularLocation>
        <location evidence="4 5">Nucleus</location>
    </subcellularLocation>
</comment>
<dbReference type="InterPro" id="IPR050460">
    <property type="entry name" value="Distal-less_Homeobox_TF"/>
</dbReference>
<feature type="DNA-binding region" description="Homeobox" evidence="4">
    <location>
        <begin position="37"/>
        <end position="90"/>
    </location>
</feature>
<evidence type="ECO:0000256" key="4">
    <source>
        <dbReference type="PROSITE-ProRule" id="PRU00108"/>
    </source>
</evidence>
<dbReference type="GO" id="GO:0005634">
    <property type="term" value="C:nucleus"/>
    <property type="evidence" value="ECO:0007669"/>
    <property type="project" value="UniProtKB-SubCell"/>
</dbReference>
<name>A0A1C7MWS1_GRIFR</name>
<accession>A0A1C7MWS1</accession>
<dbReference type="CDD" id="cd00086">
    <property type="entry name" value="homeodomain"/>
    <property type="match status" value="1"/>
</dbReference>
<dbReference type="Pfam" id="PF00046">
    <property type="entry name" value="Homeodomain"/>
    <property type="match status" value="1"/>
</dbReference>
<dbReference type="AlphaFoldDB" id="A0A1C7MWS1"/>
<dbReference type="EMBL" id="LUGG01000001">
    <property type="protein sequence ID" value="OBZ79534.1"/>
    <property type="molecule type" value="Genomic_DNA"/>
</dbReference>
<evidence type="ECO:0000256" key="1">
    <source>
        <dbReference type="ARBA" id="ARBA00023125"/>
    </source>
</evidence>
<keyword evidence="1 4" id="KW-0238">DNA-binding</keyword>
<comment type="caution">
    <text evidence="8">The sequence shown here is derived from an EMBL/GenBank/DDBJ whole genome shotgun (WGS) entry which is preliminary data.</text>
</comment>
<dbReference type="GO" id="GO:0000978">
    <property type="term" value="F:RNA polymerase II cis-regulatory region sequence-specific DNA binding"/>
    <property type="evidence" value="ECO:0007669"/>
    <property type="project" value="TreeGrafter"/>
</dbReference>
<dbReference type="STRING" id="5627.A0A1C7MWS1"/>
<dbReference type="InterPro" id="IPR001356">
    <property type="entry name" value="HD"/>
</dbReference>
<evidence type="ECO:0000313" key="8">
    <source>
        <dbReference type="EMBL" id="OBZ79534.1"/>
    </source>
</evidence>
<organism evidence="8 9">
    <name type="scientific">Grifola frondosa</name>
    <name type="common">Maitake</name>
    <name type="synonym">Polyporus frondosus</name>
    <dbReference type="NCBI Taxonomy" id="5627"/>
    <lineage>
        <taxon>Eukaryota</taxon>
        <taxon>Fungi</taxon>
        <taxon>Dikarya</taxon>
        <taxon>Basidiomycota</taxon>
        <taxon>Agaricomycotina</taxon>
        <taxon>Agaricomycetes</taxon>
        <taxon>Polyporales</taxon>
        <taxon>Grifolaceae</taxon>
        <taxon>Grifola</taxon>
    </lineage>
</organism>
<evidence type="ECO:0000256" key="3">
    <source>
        <dbReference type="ARBA" id="ARBA00023242"/>
    </source>
</evidence>
<dbReference type="PANTHER" id="PTHR24327">
    <property type="entry name" value="HOMEOBOX PROTEIN"/>
    <property type="match status" value="1"/>
</dbReference>
<evidence type="ECO:0000256" key="6">
    <source>
        <dbReference type="SAM" id="MobiDB-lite"/>
    </source>
</evidence>